<keyword evidence="9" id="KW-0175">Coiled coil</keyword>
<keyword evidence="3 11" id="KW-0812">Transmembrane</keyword>
<gene>
    <name evidence="15" type="ORF">TTHERM_00532470</name>
</gene>
<evidence type="ECO:0000256" key="1">
    <source>
        <dbReference type="ARBA" id="ARBA00004127"/>
    </source>
</evidence>
<dbReference type="InterPro" id="IPR036300">
    <property type="entry name" value="MIR_dom_sf"/>
</dbReference>
<evidence type="ECO:0000256" key="4">
    <source>
        <dbReference type="ARBA" id="ARBA00022989"/>
    </source>
</evidence>
<keyword evidence="2" id="KW-0813">Transport</keyword>
<dbReference type="EMBL" id="GG662455">
    <property type="protein sequence ID" value="EAS04123.2"/>
    <property type="molecule type" value="Genomic_DNA"/>
</dbReference>
<dbReference type="InterPro" id="IPR014821">
    <property type="entry name" value="Ins145_P3_rcpt"/>
</dbReference>
<reference evidence="16" key="1">
    <citation type="journal article" date="2006" name="PLoS Biol.">
        <title>Macronuclear genome sequence of the ciliate Tetrahymena thermophila, a model eukaryote.</title>
        <authorList>
            <person name="Eisen J.A."/>
            <person name="Coyne R.S."/>
            <person name="Wu M."/>
            <person name="Wu D."/>
            <person name="Thiagarajan M."/>
            <person name="Wortman J.R."/>
            <person name="Badger J.H."/>
            <person name="Ren Q."/>
            <person name="Amedeo P."/>
            <person name="Jones K.M."/>
            <person name="Tallon L.J."/>
            <person name="Delcher A.L."/>
            <person name="Salzberg S.L."/>
            <person name="Silva J.C."/>
            <person name="Haas B.J."/>
            <person name="Majoros W.H."/>
            <person name="Farzad M."/>
            <person name="Carlton J.M."/>
            <person name="Smith R.K. Jr."/>
            <person name="Garg J."/>
            <person name="Pearlman R.E."/>
            <person name="Karrer K.M."/>
            <person name="Sun L."/>
            <person name="Manning G."/>
            <person name="Elde N.C."/>
            <person name="Turkewitz A.P."/>
            <person name="Asai D.J."/>
            <person name="Wilkes D.E."/>
            <person name="Wang Y."/>
            <person name="Cai H."/>
            <person name="Collins K."/>
            <person name="Stewart B.A."/>
            <person name="Lee S.R."/>
            <person name="Wilamowska K."/>
            <person name="Weinberg Z."/>
            <person name="Ruzzo W.L."/>
            <person name="Wloga D."/>
            <person name="Gaertig J."/>
            <person name="Frankel J."/>
            <person name="Tsao C.-C."/>
            <person name="Gorovsky M.A."/>
            <person name="Keeling P.J."/>
            <person name="Waller R.F."/>
            <person name="Patron N.J."/>
            <person name="Cherry J.M."/>
            <person name="Stover N.A."/>
            <person name="Krieger C.J."/>
            <person name="del Toro C."/>
            <person name="Ryder H.F."/>
            <person name="Williamson S.C."/>
            <person name="Barbeau R.A."/>
            <person name="Hamilton E.P."/>
            <person name="Orias E."/>
        </authorList>
    </citation>
    <scope>NUCLEOTIDE SEQUENCE [LARGE SCALE GENOMIC DNA]</scope>
    <source>
        <strain evidence="16">SB210</strain>
    </source>
</reference>
<evidence type="ECO:0000259" key="13">
    <source>
        <dbReference type="Pfam" id="PF08454"/>
    </source>
</evidence>
<keyword evidence="5" id="KW-0406">Ion transport</keyword>
<evidence type="ECO:0000256" key="9">
    <source>
        <dbReference type="SAM" id="Coils"/>
    </source>
</evidence>
<dbReference type="GO" id="GO:0012505">
    <property type="term" value="C:endomembrane system"/>
    <property type="evidence" value="ECO:0007669"/>
    <property type="project" value="UniProtKB-SubCell"/>
</dbReference>
<dbReference type="HOGENOM" id="CLU_000207_0_0_1"/>
<dbReference type="InterPro" id="IPR035910">
    <property type="entry name" value="RyR/IP3R_RIH_dom_sf"/>
</dbReference>
<protein>
    <submittedName>
        <fullName evidence="15">MIR domain protein</fullName>
    </submittedName>
</protein>
<dbReference type="SUPFAM" id="SSF100909">
    <property type="entry name" value="IP3 receptor type 1 binding core, domain 2"/>
    <property type="match status" value="2"/>
</dbReference>
<comment type="subcellular location">
    <subcellularLocation>
        <location evidence="1">Endomembrane system</location>
        <topology evidence="1">Multi-pass membrane protein</topology>
    </subcellularLocation>
</comment>
<dbReference type="GeneID" id="7840786"/>
<keyword evidence="8" id="KW-0407">Ion channel</keyword>
<evidence type="ECO:0000256" key="3">
    <source>
        <dbReference type="ARBA" id="ARBA00022692"/>
    </source>
</evidence>
<evidence type="ECO:0000256" key="2">
    <source>
        <dbReference type="ARBA" id="ARBA00022448"/>
    </source>
</evidence>
<dbReference type="SUPFAM" id="SSF82109">
    <property type="entry name" value="MIR domain"/>
    <property type="match status" value="1"/>
</dbReference>
<keyword evidence="16" id="KW-1185">Reference proteome</keyword>
<dbReference type="Gene3D" id="2.80.10.50">
    <property type="match status" value="2"/>
</dbReference>
<dbReference type="Pfam" id="PF08709">
    <property type="entry name" value="Ins145_P3_rec"/>
    <property type="match status" value="1"/>
</dbReference>
<feature type="domain" description="Inositol 1,4,5-trisphosphate/ryanodine receptor" evidence="14">
    <location>
        <begin position="30"/>
        <end position="208"/>
    </location>
</feature>
<evidence type="ECO:0000259" key="12">
    <source>
        <dbReference type="Pfam" id="PF01365"/>
    </source>
</evidence>
<evidence type="ECO:0000256" key="10">
    <source>
        <dbReference type="SAM" id="MobiDB-lite"/>
    </source>
</evidence>
<feature type="transmembrane region" description="Helical" evidence="11">
    <location>
        <begin position="2832"/>
        <end position="2850"/>
    </location>
</feature>
<dbReference type="InterPro" id="IPR013662">
    <property type="entry name" value="RIH_assoc-dom"/>
</dbReference>
<accession>Q248C2</accession>
<dbReference type="PANTHER" id="PTHR13715">
    <property type="entry name" value="RYANODINE RECEPTOR AND IP3 RECEPTOR"/>
    <property type="match status" value="1"/>
</dbReference>
<dbReference type="InterPro" id="IPR000699">
    <property type="entry name" value="RIH_dom"/>
</dbReference>
<evidence type="ECO:0000259" key="14">
    <source>
        <dbReference type="Pfam" id="PF08709"/>
    </source>
</evidence>
<feature type="domain" description="RyR/IP3R Homology associated" evidence="13">
    <location>
        <begin position="2392"/>
        <end position="2487"/>
    </location>
</feature>
<dbReference type="InterPro" id="IPR015925">
    <property type="entry name" value="Ryanodine_IP3_receptor"/>
</dbReference>
<feature type="region of interest" description="Disordered" evidence="10">
    <location>
        <begin position="297"/>
        <end position="344"/>
    </location>
</feature>
<keyword evidence="4 11" id="KW-1133">Transmembrane helix</keyword>
<evidence type="ECO:0000313" key="16">
    <source>
        <dbReference type="Proteomes" id="UP000009168"/>
    </source>
</evidence>
<dbReference type="OrthoDB" id="76898at2759"/>
<feature type="domain" description="RIH" evidence="12">
    <location>
        <begin position="1641"/>
        <end position="1784"/>
    </location>
</feature>
<organism evidence="15 16">
    <name type="scientific">Tetrahymena thermophila (strain SB210)</name>
    <dbReference type="NCBI Taxonomy" id="312017"/>
    <lineage>
        <taxon>Eukaryota</taxon>
        <taxon>Sar</taxon>
        <taxon>Alveolata</taxon>
        <taxon>Ciliophora</taxon>
        <taxon>Intramacronucleata</taxon>
        <taxon>Oligohymenophorea</taxon>
        <taxon>Hymenostomatida</taxon>
        <taxon>Tetrahymenina</taxon>
        <taxon>Tetrahymenidae</taxon>
        <taxon>Tetrahymena</taxon>
    </lineage>
</organism>
<feature type="region of interest" description="Disordered" evidence="10">
    <location>
        <begin position="1"/>
        <end position="21"/>
    </location>
</feature>
<dbReference type="Pfam" id="PF01365">
    <property type="entry name" value="RYDR_ITPR"/>
    <property type="match status" value="2"/>
</dbReference>
<feature type="coiled-coil region" evidence="9">
    <location>
        <begin position="672"/>
        <end position="699"/>
    </location>
</feature>
<proteinExistence type="predicted"/>
<evidence type="ECO:0000313" key="15">
    <source>
        <dbReference type="EMBL" id="EAS04123.2"/>
    </source>
</evidence>
<feature type="region of interest" description="Disordered" evidence="10">
    <location>
        <begin position="2320"/>
        <end position="2360"/>
    </location>
</feature>
<dbReference type="RefSeq" id="XP_001024368.2">
    <property type="nucleotide sequence ID" value="XM_001024368.2"/>
</dbReference>
<feature type="compositionally biased region" description="Acidic residues" evidence="10">
    <location>
        <begin position="8"/>
        <end position="17"/>
    </location>
</feature>
<dbReference type="InParanoid" id="Q248C2"/>
<dbReference type="PANTHER" id="PTHR13715:SF99">
    <property type="entry name" value="INOSITOL 1,4,5-TRISPHOSPHATE RECEPTOR-LIKE PROTEIN A"/>
    <property type="match status" value="1"/>
</dbReference>
<evidence type="ECO:0000256" key="5">
    <source>
        <dbReference type="ARBA" id="ARBA00023065"/>
    </source>
</evidence>
<feature type="transmembrane region" description="Helical" evidence="11">
    <location>
        <begin position="3081"/>
        <end position="3099"/>
    </location>
</feature>
<evidence type="ECO:0000256" key="7">
    <source>
        <dbReference type="ARBA" id="ARBA00023286"/>
    </source>
</evidence>
<feature type="transmembrane region" description="Helical" evidence="11">
    <location>
        <begin position="2999"/>
        <end position="3022"/>
    </location>
</feature>
<dbReference type="CDD" id="cd23263">
    <property type="entry name" value="beta-trefoil_MIR"/>
    <property type="match status" value="1"/>
</dbReference>
<keyword evidence="7" id="KW-1071">Ligand-gated ion channel</keyword>
<dbReference type="Proteomes" id="UP000009168">
    <property type="component" value="Unassembled WGS sequence"/>
</dbReference>
<feature type="compositionally biased region" description="Polar residues" evidence="10">
    <location>
        <begin position="2320"/>
        <end position="2332"/>
    </location>
</feature>
<keyword evidence="6 11" id="KW-0472">Membrane</keyword>
<evidence type="ECO:0000256" key="11">
    <source>
        <dbReference type="SAM" id="Phobius"/>
    </source>
</evidence>
<evidence type="ECO:0000256" key="6">
    <source>
        <dbReference type="ARBA" id="ARBA00023136"/>
    </source>
</evidence>
<feature type="domain" description="RIH" evidence="12">
    <location>
        <begin position="838"/>
        <end position="1002"/>
    </location>
</feature>
<name>Q248C2_TETTS</name>
<feature type="coiled-coil region" evidence="9">
    <location>
        <begin position="142"/>
        <end position="169"/>
    </location>
</feature>
<feature type="transmembrane region" description="Helical" evidence="11">
    <location>
        <begin position="2883"/>
        <end position="2903"/>
    </location>
</feature>
<dbReference type="GO" id="GO:0016020">
    <property type="term" value="C:membrane"/>
    <property type="evidence" value="ECO:0007669"/>
    <property type="project" value="InterPro"/>
</dbReference>
<dbReference type="KEGG" id="tet:TTHERM_00532470"/>
<dbReference type="GO" id="GO:0005262">
    <property type="term" value="F:calcium channel activity"/>
    <property type="evidence" value="ECO:0007669"/>
    <property type="project" value="InterPro"/>
</dbReference>
<feature type="compositionally biased region" description="Polar residues" evidence="10">
    <location>
        <begin position="300"/>
        <end position="337"/>
    </location>
</feature>
<dbReference type="Pfam" id="PF08454">
    <property type="entry name" value="RIH_assoc"/>
    <property type="match status" value="1"/>
</dbReference>
<sequence>MHTNQEFNIEDYVDDEQSSSNFQPQEDYEEKVVLKYGHTIHLQLSEISDCSLTTDGFMNPKLFIEKISFSNQDKALFMIYPSFNTSNLDKLSQLPLMKPQEKKNFEKRVIDDYKQNLDIFEKMKGLPVVFDTPLQLLNINTNKFLSCNYHEAEEERQNFKLELQNFSSKNTLFKIVPSYIHQDQKDGVVFSNDVIFLVSAEKYLERNPYIQCNTQQYKKYMQSVMTSQHLNRQSFFQRSPSIIKKSKQENELPFSSNQMAQKFDRASKMMFVQTETKTLEMGQEIISENKLDIIKPKPLINNQTSNKSGNQTVQNNQEDLNQSSELKSGQDNNQNIHETIRPNQVHKFKKEVDLKGGANQATILPSIDNPNIIQLNNQNIIPVNPSPVFPQSQFQDQPLTLNKFEENRNYQTEVNVSLENKTKWVIKSYCEVHKDEEVIKYGDKIWLHHLETANNIVTQRNFIMKQEIQKQFHLENDEHKQDQNRYRQCVKFETTTIKDSTFSKHTGNTKGMWIIERKQKLKGGPAEFKQIVFFKHFSSRKYLQLVKFPCGKDQYAYYFDLADEPNLSCSFVLIKLPSSGTKNQKYITKESFFYLKSVEFKVYINVSFRKGNTNLEEYLGFNQGVDVSEIQIDEAAFKLDKATNSEVLETYFLTQCLPILSKNLDTFQIQQKRNATNRLDQKNKENVILLNQLEQTIEDIKLFCLNQIILTSIENQRNYSKVSFYRQKIVQEQYIIDELIEILKCIVKESDLLKLRNERKQESYKKAQIKFSDKTLQNIEKLKKAVLKEKGINLNLYLSKFGKMSFVNNEQGKAFFFAIGKFEEDRVQARAKYLQDKIHVLKKIYGLLTIVIKDNTDNVNLIYRKLTQFQNHAAYIKEAADFVISIVSQNETILSNLSDDIKITESLDNLLTRAPSLKIFFQTSDQAYRRDTYITPLGDIPRKPTDNLLLFFKENAITQHKENLKSKLTHMKDPNILNFFRNICKFQGKGVSVNQEQIHKFCFENEVPTDFYRSLFYKLEGEEKRLKLDLNGRIIQIASQKDLEDVSPDIYGYVIDQINLCADLCLTRNYLWKKDLKGFFPVEFVFKVIFDNSVDEKLRSAFCNLARSLYVDHEPLNKKQVPNMCRIFRGLETAKKFNKDEEEDDHNDNIIYAYTIDKIIRYINQQYIKLRKSYEEFSDQELNKKALKSLKKEEGNDQDKQNPVVFDDGLTLDIIKMLTTFVKFDILALLKQQYMYRSIVTTLLQLLEYDKNQSHISYVVQKVRQERFNRAFDDQNKNKLLSNFTGFIVSASKNIAQAGKEIAGEVAGIVGAMIGVSYGKSSEEADNEQFEATNSLYAKNPMIGGLVTLKSMFQKVYSETEDQIEVEMKTEICELFIFQQNSRMDFLITNFLCWYDQVSKKYTDFSNKKVAAEIEDDIPTIIPELYKTGVDEIEMRIMQMTENLDLKLNFDITNMTNMLKLKKKKKFQNYTSLELVLNLDSLLEGDLEKIIQKEKSQKQRNNWQANLENPQDPANSIKQEVLPSLLFSFYMTKNHKVEDKVIEVLRNCFNQTNILFDNLYNLEVLFDQRDVVPYILLDQKIAKLRQFAEESEVWLTDFLRTQQVPDRMKQTQIILNEINELFYYDVNIVDDKIVIPAHKISSEEKQTRRQIDKVRQKVFTFLQGHEHLIQLVKDAQNQMAKLLKSKNVSNPSKYSIYKLLSSLYRCLTLYCDNYEENQQILSKYTGFFLDEIQFDFGQLDLVCSIYKNNKHLCESFSDNIANVLINNITYIGRQPRFLKLFKIILSYKEKNNRLPTNLIENQMKVIHWFLPKDNQDKNEIQRYQQLLYCTIDQKNKQSVQFKFEKQQEKSDVQLRDVPYHYHAELLDLFLQSVKGDESSSINTSKLKKVFPQSYILDLLVKEDSFVPSDQMYQTFKMPKKNDKKLNVYIYDNTITYDVDDEKEGFKILKPKLIDFLLAIYFNEDKPYSDSIKDHKRFYQLCEMEYQRLSRQIDQFPQDYIHYICGKILKTALFYFKKVILRENQQDYKDQDEYKILYNISTRLFEIRFQFDELLNKQEFQDYAEFMKNINEQCYNQYTEQINAAEMKPDNKKNEYDEENKLLWKAQYNWKIFLSICRNSELVKDTIETEISILAESILKIKDMFPEQYRKQFKIDIQYQDIIKKLIQYLYTGLVNQAHIDNMIFIFNLLEQMLNDCEEDKQLEETQNLFDSLDATKMCLHLLSDSKKNPIEKKELLDSILQFMIKLLEGGNGQVQKTIYDYFMTYPESEVIFHLFYSIIIDYIQDVKDKKKQEILKIQNEMLSNIDQFSGINQSLVQSKRGMSQVKSQSQNDEVLESKQKSKSFKQPLKNQAQKSKVTDDIDNESILQNSQAELKFDDDKDPHRKQIKMINSHILMNVLRVLQLFCEGHNINLQNYIRDQTNSRNKHDMVTAIIDLLYIFYDNIDEENFSNMLKCLDTLIEFVQGPCKENQNAIIDSKFFQFAEEILEGYDQKKHEKKRLTYFQSSNMLNQSMNSFTRSFAQRSSTKTKTILSHIAQKSNTQLKPWMLEQIKYKTMILVTSLLEMNSEPQVIKRIMRSLPLEVLRKNLIQVYKMHKKLYQEQYIIQCFGHHEDEPPEDATEKQLEYYNYIIETGFFVFFLLSYYIELDEKELDAEISTKLNEIKKDFNDSKSIFSLRKGMITQIYNLIYGIIDSILDIFKGIGNEIKNQITSKNEEQTVDYEKQMREDNQMFKQALAFFNKNSGSIEIVRDRNLERIRFILLPFCHYLPKQTKVQFHDEIDRDSIHTKLSDLVKKAPEIIEICKHEEQLSLFFNRNKFIGIFANSVDLWRDIAFLLTILINIFIVVSYGGGEYSTAEEKKHNQLWSPSLGLDNSVTAAKTEQIFRTTGIIMIVCSSFVVLFFLCQKAPLYLKRAWESQKASILQEKQMLLIKYTKYLIIILTSILKVLTNPEVIYYLMYGTLAFIATYVHPFFFSFHLTECLLRFPTLRNILKSVSDSYASLILTFVLIIMLFYFQAVIAFFEYYQDYNSQCDQLYLCLFHTFLMTFQNNGGIGGYLESNVSNLQMSGHSYDYSRFLFDNISFFSVMLISVQIFSGVIIDKFSYLREKEYEKNEDIFQKCFICEHSRELFERQSDFGFEQHIKQDHYLWNYVFYLAYLSYKDKTDQSGIESYIQSQIDEGSDNWFPIEKALILKDNKDEDQEEMERKKSFKLESDIYYKQIQEVLQNQQLLQEIVQTQKQYKK</sequence>
<evidence type="ECO:0000256" key="8">
    <source>
        <dbReference type="ARBA" id="ARBA00023303"/>
    </source>
</evidence>
<dbReference type="eggNOG" id="KOG3533">
    <property type="taxonomic scope" value="Eukaryota"/>
</dbReference>
<feature type="transmembrane region" description="Helical" evidence="11">
    <location>
        <begin position="2954"/>
        <end position="2978"/>
    </location>
</feature>